<feature type="compositionally biased region" description="Low complexity" evidence="1">
    <location>
        <begin position="111"/>
        <end position="122"/>
    </location>
</feature>
<protein>
    <recommendedName>
        <fullName evidence="4">GNAT family N-acetyltransferase</fullName>
    </recommendedName>
</protein>
<feature type="region of interest" description="Disordered" evidence="1">
    <location>
        <begin position="28"/>
        <end position="64"/>
    </location>
</feature>
<gene>
    <name evidence="2" type="ORF">GCM10009627_18380</name>
</gene>
<proteinExistence type="predicted"/>
<name>A0ABP4K433_9MICO</name>
<comment type="caution">
    <text evidence="2">The sequence shown here is derived from an EMBL/GenBank/DDBJ whole genome shotgun (WGS) entry which is preliminary data.</text>
</comment>
<evidence type="ECO:0000313" key="2">
    <source>
        <dbReference type="EMBL" id="GAA1493492.1"/>
    </source>
</evidence>
<evidence type="ECO:0000256" key="1">
    <source>
        <dbReference type="SAM" id="MobiDB-lite"/>
    </source>
</evidence>
<keyword evidence="3" id="KW-1185">Reference proteome</keyword>
<dbReference type="EMBL" id="BAAAJX010000006">
    <property type="protein sequence ID" value="GAA1493492.1"/>
    <property type="molecule type" value="Genomic_DNA"/>
</dbReference>
<feature type="region of interest" description="Disordered" evidence="1">
    <location>
        <begin position="103"/>
        <end position="148"/>
    </location>
</feature>
<accession>A0ABP4K433</accession>
<reference evidence="3" key="1">
    <citation type="journal article" date="2019" name="Int. J. Syst. Evol. Microbiol.">
        <title>The Global Catalogue of Microorganisms (GCM) 10K type strain sequencing project: providing services to taxonomists for standard genome sequencing and annotation.</title>
        <authorList>
            <consortium name="The Broad Institute Genomics Platform"/>
            <consortium name="The Broad Institute Genome Sequencing Center for Infectious Disease"/>
            <person name="Wu L."/>
            <person name="Ma J."/>
        </authorList>
    </citation>
    <scope>NUCLEOTIDE SEQUENCE [LARGE SCALE GENOMIC DNA]</scope>
    <source>
        <strain evidence="3">JCM 12140</strain>
    </source>
</reference>
<organism evidence="2 3">
    <name type="scientific">Curtobacterium herbarum</name>
    <dbReference type="NCBI Taxonomy" id="150122"/>
    <lineage>
        <taxon>Bacteria</taxon>
        <taxon>Bacillati</taxon>
        <taxon>Actinomycetota</taxon>
        <taxon>Actinomycetes</taxon>
        <taxon>Micrococcales</taxon>
        <taxon>Microbacteriaceae</taxon>
        <taxon>Curtobacterium</taxon>
    </lineage>
</organism>
<evidence type="ECO:0000313" key="3">
    <source>
        <dbReference type="Proteomes" id="UP001501742"/>
    </source>
</evidence>
<feature type="compositionally biased region" description="Basic and acidic residues" evidence="1">
    <location>
        <begin position="45"/>
        <end position="54"/>
    </location>
</feature>
<evidence type="ECO:0008006" key="4">
    <source>
        <dbReference type="Google" id="ProtNLM"/>
    </source>
</evidence>
<feature type="compositionally biased region" description="Low complexity" evidence="1">
    <location>
        <begin position="55"/>
        <end position="64"/>
    </location>
</feature>
<dbReference type="Proteomes" id="UP001501742">
    <property type="component" value="Unassembled WGS sequence"/>
</dbReference>
<sequence length="148" mass="16006">MADAMISANSTGIVTTPTWDRAVTRTPRTISTPMTWKHRTARRPKPSDHGDRRPGTAPGCPGTAPGVVVGCGVDDRAGVVDDRAGVVDDEAWRRKGMALRTISAARRRSRAAAGGRVTAATTRPDRTRTRTAPRPRPLPFTRPAYRQP</sequence>